<feature type="transmembrane region" description="Helical" evidence="1">
    <location>
        <begin position="90"/>
        <end position="107"/>
    </location>
</feature>
<dbReference type="EMBL" id="PGXC01000015">
    <property type="protein sequence ID" value="PKK89610.1"/>
    <property type="molecule type" value="Genomic_DNA"/>
</dbReference>
<comment type="caution">
    <text evidence="2">The sequence shown here is derived from an EMBL/GenBank/DDBJ whole genome shotgun (WGS) entry which is preliminary data.</text>
</comment>
<proteinExistence type="predicted"/>
<accession>A0A2N1PMR2</accession>
<keyword evidence="1" id="KW-0472">Membrane</keyword>
<gene>
    <name evidence="2" type="ORF">CVV64_13675</name>
</gene>
<dbReference type="AlphaFoldDB" id="A0A2N1PMR2"/>
<feature type="transmembrane region" description="Helical" evidence="1">
    <location>
        <begin position="25"/>
        <end position="45"/>
    </location>
</feature>
<evidence type="ECO:0000256" key="1">
    <source>
        <dbReference type="SAM" id="Phobius"/>
    </source>
</evidence>
<evidence type="ECO:0000313" key="2">
    <source>
        <dbReference type="EMBL" id="PKK89610.1"/>
    </source>
</evidence>
<evidence type="ECO:0000313" key="3">
    <source>
        <dbReference type="Proteomes" id="UP000233256"/>
    </source>
</evidence>
<protein>
    <submittedName>
        <fullName evidence="2">Uncharacterized protein</fullName>
    </submittedName>
</protein>
<organism evidence="2 3">
    <name type="scientific">Candidatus Wallbacteria bacterium HGW-Wallbacteria-1</name>
    <dbReference type="NCBI Taxonomy" id="2013854"/>
    <lineage>
        <taxon>Bacteria</taxon>
        <taxon>Candidatus Walliibacteriota</taxon>
    </lineage>
</organism>
<sequence length="580" mass="63431">MQGSRSNDNSTADDIRDRLNSQGPWGPLGTAIFLTLITGSGWALYLLRNLVFVPFDLLQAVFILGVVLLVTIPGTWAIKGICESSRLNGLTVIAVAVTIPVLLSFIIRDTFAYRLQLLHLSVVSLKDGSPMFAGREDRLVDTARSGSPDRVPMIASILVHLGKLEDARSLLLRVIGLTYNNYLSGEERVLAVPVLLSMPGRGSLRELRRIYDISTVKSRRTILEGMSIFAGTAAALGGTAGTADSSETAVMDESKGELSNIENWSARLDIDSARIMERVQEVSEWLAEEARKSPVPLMREIIQTAMILPRPMNFETVAYILENIAPSGLNGGLARELEPERAVAVMAAIPPSFFHESSERGKMEQVIDRFLSSRTAAGVQALDMIRDNDLRQMLAPVTRNMAMAAINWFVNRDFCLAAMDTIESLWQNRRGKELADDEKVVWGTLEAMLSHGDGNFSGRAAVVLATRDPARAAGILEEKINMVEMERGGRPGFYSNVMKSLAKTRRQTAVTLACGAIRASGTPQSLKRKSAEILMNIQAFECAALLGEYSRDESIEADPQTRAILADASTRLNTGHRGPL</sequence>
<keyword evidence="1" id="KW-0812">Transmembrane</keyword>
<dbReference type="Proteomes" id="UP000233256">
    <property type="component" value="Unassembled WGS sequence"/>
</dbReference>
<keyword evidence="1" id="KW-1133">Transmembrane helix</keyword>
<name>A0A2N1PMR2_9BACT</name>
<feature type="transmembrane region" description="Helical" evidence="1">
    <location>
        <begin position="57"/>
        <end position="78"/>
    </location>
</feature>
<reference evidence="2 3" key="1">
    <citation type="journal article" date="2017" name="ISME J.">
        <title>Potential for microbial H2 and metal transformations associated with novel bacteria and archaea in deep terrestrial subsurface sediments.</title>
        <authorList>
            <person name="Hernsdorf A.W."/>
            <person name="Amano Y."/>
            <person name="Miyakawa K."/>
            <person name="Ise K."/>
            <person name="Suzuki Y."/>
            <person name="Anantharaman K."/>
            <person name="Probst A."/>
            <person name="Burstein D."/>
            <person name="Thomas B.C."/>
            <person name="Banfield J.F."/>
        </authorList>
    </citation>
    <scope>NUCLEOTIDE SEQUENCE [LARGE SCALE GENOMIC DNA]</scope>
    <source>
        <strain evidence="2">HGW-Wallbacteria-1</strain>
    </source>
</reference>